<gene>
    <name evidence="3" type="ORF">ABENE_09485</name>
</gene>
<dbReference type="PATRIC" id="fig|1121022.4.peg.1913"/>
<dbReference type="RefSeq" id="WP_018082267.1">
    <property type="nucleotide sequence ID" value="NZ_AQWM01000012.1"/>
</dbReference>
<name>V4Q1Z1_9CAUL</name>
<keyword evidence="1" id="KW-0378">Hydrolase</keyword>
<dbReference type="Proteomes" id="UP000017837">
    <property type="component" value="Unassembled WGS sequence"/>
</dbReference>
<organism evidence="3 4">
    <name type="scientific">Asticcacaulis benevestitus DSM 16100 = ATCC BAA-896</name>
    <dbReference type="NCBI Taxonomy" id="1121022"/>
    <lineage>
        <taxon>Bacteria</taxon>
        <taxon>Pseudomonadati</taxon>
        <taxon>Pseudomonadota</taxon>
        <taxon>Alphaproteobacteria</taxon>
        <taxon>Caulobacterales</taxon>
        <taxon>Caulobacteraceae</taxon>
        <taxon>Asticcacaulis</taxon>
    </lineage>
</organism>
<evidence type="ECO:0000259" key="2">
    <source>
        <dbReference type="Pfam" id="PF17829"/>
    </source>
</evidence>
<keyword evidence="4" id="KW-1185">Reference proteome</keyword>
<dbReference type="PANTHER" id="PTHR37842:SF2">
    <property type="entry name" value="GYLCOSYL HYDROLASE 115 C-TERMINAL DOMAIN-CONTAINING PROTEIN"/>
    <property type="match status" value="1"/>
</dbReference>
<dbReference type="eggNOG" id="ENOG502Z7KK">
    <property type="taxonomic scope" value="Bacteria"/>
</dbReference>
<evidence type="ECO:0000313" key="4">
    <source>
        <dbReference type="Proteomes" id="UP000017837"/>
    </source>
</evidence>
<dbReference type="Gene3D" id="2.60.120.1620">
    <property type="match status" value="1"/>
</dbReference>
<dbReference type="Pfam" id="PF15979">
    <property type="entry name" value="Glyco_hydro_115"/>
    <property type="match status" value="1"/>
</dbReference>
<dbReference type="PANTHER" id="PTHR37842">
    <property type="match status" value="1"/>
</dbReference>
<accession>V4Q1Z1</accession>
<dbReference type="EMBL" id="AWGB01000015">
    <property type="protein sequence ID" value="ESQ91855.1"/>
    <property type="molecule type" value="Genomic_DNA"/>
</dbReference>
<evidence type="ECO:0000313" key="3">
    <source>
        <dbReference type="EMBL" id="ESQ91855.1"/>
    </source>
</evidence>
<dbReference type="InterPro" id="IPR029018">
    <property type="entry name" value="Hex-like_dom2"/>
</dbReference>
<dbReference type="GO" id="GO:0016787">
    <property type="term" value="F:hydrolase activity"/>
    <property type="evidence" value="ECO:0007669"/>
    <property type="project" value="UniProtKB-KW"/>
</dbReference>
<dbReference type="InterPro" id="IPR042301">
    <property type="entry name" value="GH115_sf"/>
</dbReference>
<protein>
    <recommendedName>
        <fullName evidence="2">Gylcosyl hydrolase 115 C-terminal domain-containing protein</fullName>
    </recommendedName>
</protein>
<proteinExistence type="predicted"/>
<evidence type="ECO:0000256" key="1">
    <source>
        <dbReference type="ARBA" id="ARBA00022801"/>
    </source>
</evidence>
<dbReference type="Gene3D" id="3.30.379.10">
    <property type="entry name" value="Chitobiase/beta-hexosaminidase domain 2-like"/>
    <property type="match status" value="1"/>
</dbReference>
<dbReference type="InterPro" id="IPR041437">
    <property type="entry name" value="GH115_C"/>
</dbReference>
<dbReference type="Gene3D" id="3.20.20.520">
    <property type="entry name" value="Glycosyl hydrolase family 115"/>
    <property type="match status" value="1"/>
</dbReference>
<dbReference type="AlphaFoldDB" id="V4Q1Z1"/>
<dbReference type="GO" id="GO:0005975">
    <property type="term" value="P:carbohydrate metabolic process"/>
    <property type="evidence" value="ECO:0007669"/>
    <property type="project" value="UniProtKB-ARBA"/>
</dbReference>
<dbReference type="SUPFAM" id="SSF55545">
    <property type="entry name" value="beta-N-acetylhexosaminidase-like domain"/>
    <property type="match status" value="1"/>
</dbReference>
<dbReference type="InterPro" id="IPR031924">
    <property type="entry name" value="GH115"/>
</dbReference>
<dbReference type="Gene3D" id="1.20.58.2150">
    <property type="match status" value="1"/>
</dbReference>
<dbReference type="STRING" id="1121022.GCA_000376105_02603"/>
<dbReference type="Pfam" id="PF17829">
    <property type="entry name" value="GH115_C"/>
    <property type="match status" value="1"/>
</dbReference>
<feature type="domain" description="Gylcosyl hydrolase 115 C-terminal" evidence="2">
    <location>
        <begin position="754"/>
        <end position="895"/>
    </location>
</feature>
<sequence>MAEVLYDAHQGDAALPLAAQMLVGDLHDLTGKTPVAARDRALCRTTCVLLGLSNAPRVQALARRANISLDDLSGQWEVYRRFVVRDGAATYVVIAGSDLRGAIYGAVDLSRSLGISPWSWWADVTPRQQSHLSVSEAAFTSKPPSVQYRGIFLNDEDWGLEPWAAATQDPAKGNIGPNTYRRVFELMWRLKANTLWPAMHTVSTPFYSDLANPKLAHDYAIVMGTSHAEPMMRNNLREWDESKSGAFDFTRNGKKIATYWKDRIKQSAPYESIYTVGLRGIHDGPMQGATTTQERSQVLEHVIDIQRDLLTQTLKRPAATTPQVYVAYHELQEAYDSGLKVPDDVTLMWADDNYGYLRRLSGPAEQARSGGAGVYYHLSYWGRPHDYLWLGTTQPGLIREEMERAFDTNARRMWIVNVGDIKPIEYLSQYFLDLAFDANLLTQPADAHLRDFMREQFGDTQAEALAGLMRRYYDLAFERKPEFMGFGQAEWVTPNRHTDYVSFDGQEAEARLKAYRDLTVEAEAIGATLPADRQAAFYELVLYPVRASANLNARILNLDLADLYAREQRASVNSYVDTARAAHAELVEDTERYNALLGGKWRGIMDMAPRRLPVFDEPVWPSWTVSPKTGCDLLLSGQWINDHNTLTFVAGRPQTRPVTLFSHQPVSQDWSLQTPVAGLTLSNQNGALNGQNHYQTQLSLSYDGASPPGDKALKLMCGGAEHTVYVRILPAMPMSLTAEDNRRVTLRPDLATLSADWERIGELGSLGSVLRARQNLTSASLDDAAKRAPLTYRFATSSESGGTVKLIALPTHPTTPDQGLRVLVRLDDGPLQLLDVSTIGRSDPWRANVLSNAAIKTFDFRPLPAGEHTLSVYAVDPGLMIDRIEIDLDGARPHYGAIRTDPSGP</sequence>
<comment type="caution">
    <text evidence="3">The sequence shown here is derived from an EMBL/GenBank/DDBJ whole genome shotgun (WGS) entry which is preliminary data.</text>
</comment>
<reference evidence="3 4" key="1">
    <citation type="journal article" date="2014" name="Nature">
        <title>Sequential evolution of bacterial morphology by co-option of a developmental regulator.</title>
        <authorList>
            <person name="Jiang C."/>
            <person name="Brown P.J."/>
            <person name="Ducret A."/>
            <person name="Brun Y.V."/>
        </authorList>
    </citation>
    <scope>NUCLEOTIDE SEQUENCE [LARGE SCALE GENOMIC DNA]</scope>
    <source>
        <strain evidence="3 4">DSM 16100</strain>
    </source>
</reference>